<accession>A0ABR0KA30</accession>
<dbReference type="PANTHER" id="PTHR11075:SF54">
    <property type="entry name" value="LARGE RIBOSOMAL SUBUNIT PROTEIN ML62"/>
    <property type="match status" value="1"/>
</dbReference>
<feature type="region of interest" description="Disordered" evidence="1">
    <location>
        <begin position="128"/>
        <end position="173"/>
    </location>
</feature>
<gene>
    <name evidence="2" type="ORF">LTR24_005119</name>
</gene>
<dbReference type="EMBL" id="JAVRRG010000056">
    <property type="protein sequence ID" value="KAK5092541.1"/>
    <property type="molecule type" value="Genomic_DNA"/>
</dbReference>
<dbReference type="Proteomes" id="UP001345013">
    <property type="component" value="Unassembled WGS sequence"/>
</dbReference>
<proteinExistence type="predicted"/>
<organism evidence="2 3">
    <name type="scientific">Lithohypha guttulata</name>
    <dbReference type="NCBI Taxonomy" id="1690604"/>
    <lineage>
        <taxon>Eukaryota</taxon>
        <taxon>Fungi</taxon>
        <taxon>Dikarya</taxon>
        <taxon>Ascomycota</taxon>
        <taxon>Pezizomycotina</taxon>
        <taxon>Eurotiomycetes</taxon>
        <taxon>Chaetothyriomycetidae</taxon>
        <taxon>Chaetothyriales</taxon>
        <taxon>Trichomeriaceae</taxon>
        <taxon>Lithohypha</taxon>
    </lineage>
</organism>
<feature type="compositionally biased region" description="Basic residues" evidence="1">
    <location>
        <begin position="154"/>
        <end position="173"/>
    </location>
</feature>
<dbReference type="PANTHER" id="PTHR11075">
    <property type="entry name" value="PEPTIDE CHAIN RELEASE FACTOR"/>
    <property type="match status" value="1"/>
</dbReference>
<evidence type="ECO:0000256" key="1">
    <source>
        <dbReference type="SAM" id="MobiDB-lite"/>
    </source>
</evidence>
<protein>
    <submittedName>
        <fullName evidence="2">Uncharacterized protein</fullName>
    </submittedName>
</protein>
<name>A0ABR0KA30_9EURO</name>
<evidence type="ECO:0000313" key="2">
    <source>
        <dbReference type="EMBL" id="KAK5092541.1"/>
    </source>
</evidence>
<sequence>MRTLPDATYACSEHFPKKEREEKLSVTILRWLSTTSTYWNAAEPDFDAARKWHAQLGQRPLPSDLGEVSYARSSGPGVLHDGIRKSTYYAGKTNSLLIQSDDSRKQTANKDTCYRKLNELVMDVYNHSVPGETSEEQKEKVKKLQRAENEARLQMKKKQSSKKAARQKGRGDD</sequence>
<dbReference type="InterPro" id="IPR052104">
    <property type="entry name" value="Mito_Release_Factor_mL62"/>
</dbReference>
<evidence type="ECO:0000313" key="3">
    <source>
        <dbReference type="Proteomes" id="UP001345013"/>
    </source>
</evidence>
<keyword evidence="3" id="KW-1185">Reference proteome</keyword>
<comment type="caution">
    <text evidence="2">The sequence shown here is derived from an EMBL/GenBank/DDBJ whole genome shotgun (WGS) entry which is preliminary data.</text>
</comment>
<dbReference type="Gene3D" id="3.30.160.20">
    <property type="match status" value="1"/>
</dbReference>
<reference evidence="2 3" key="1">
    <citation type="submission" date="2023-08" db="EMBL/GenBank/DDBJ databases">
        <title>Black Yeasts Isolated from many extreme environments.</title>
        <authorList>
            <person name="Coleine C."/>
            <person name="Stajich J.E."/>
            <person name="Selbmann L."/>
        </authorList>
    </citation>
    <scope>NUCLEOTIDE SEQUENCE [LARGE SCALE GENOMIC DNA]</scope>
    <source>
        <strain evidence="2 3">CCFEE 5885</strain>
    </source>
</reference>